<evidence type="ECO:0000313" key="7">
    <source>
        <dbReference type="Proteomes" id="UP000076738"/>
    </source>
</evidence>
<dbReference type="SUPFAM" id="SSF103473">
    <property type="entry name" value="MFS general substrate transporter"/>
    <property type="match status" value="1"/>
</dbReference>
<reference evidence="6 7" key="1">
    <citation type="journal article" date="2016" name="Mol. Biol. Evol.">
        <title>Comparative Genomics of Early-Diverging Mushroom-Forming Fungi Provides Insights into the Origins of Lignocellulose Decay Capabilities.</title>
        <authorList>
            <person name="Nagy L.G."/>
            <person name="Riley R."/>
            <person name="Tritt A."/>
            <person name="Adam C."/>
            <person name="Daum C."/>
            <person name="Floudas D."/>
            <person name="Sun H."/>
            <person name="Yadav J.S."/>
            <person name="Pangilinan J."/>
            <person name="Larsson K.H."/>
            <person name="Matsuura K."/>
            <person name="Barry K."/>
            <person name="Labutti K."/>
            <person name="Kuo R."/>
            <person name="Ohm R.A."/>
            <person name="Bhattacharya S.S."/>
            <person name="Shirouzu T."/>
            <person name="Yoshinaga Y."/>
            <person name="Martin F.M."/>
            <person name="Grigoriev I.V."/>
            <person name="Hibbett D.S."/>
        </authorList>
    </citation>
    <scope>NUCLEOTIDE SEQUENCE [LARGE SCALE GENOMIC DNA]</scope>
    <source>
        <strain evidence="6 7">TUFC12733</strain>
    </source>
</reference>
<dbReference type="PANTHER" id="PTHR23294:SF59">
    <property type="entry name" value="UNC93-LIKE PROTEIN C922.05C"/>
    <property type="match status" value="1"/>
</dbReference>
<feature type="transmembrane region" description="Helical" evidence="5">
    <location>
        <begin position="289"/>
        <end position="308"/>
    </location>
</feature>
<feature type="transmembrane region" description="Helical" evidence="5">
    <location>
        <begin position="320"/>
        <end position="339"/>
    </location>
</feature>
<evidence type="ECO:0000256" key="2">
    <source>
        <dbReference type="ARBA" id="ARBA00022692"/>
    </source>
</evidence>
<feature type="transmembrane region" description="Helical" evidence="5">
    <location>
        <begin position="397"/>
        <end position="416"/>
    </location>
</feature>
<feature type="transmembrane region" description="Helical" evidence="5">
    <location>
        <begin position="69"/>
        <end position="88"/>
    </location>
</feature>
<evidence type="ECO:0000256" key="5">
    <source>
        <dbReference type="SAM" id="Phobius"/>
    </source>
</evidence>
<dbReference type="InterPro" id="IPR036259">
    <property type="entry name" value="MFS_trans_sf"/>
</dbReference>
<keyword evidence="7" id="KW-1185">Reference proteome</keyword>
<dbReference type="Gene3D" id="1.20.1250.20">
    <property type="entry name" value="MFS general substrate transporter like domains"/>
    <property type="match status" value="1"/>
</dbReference>
<keyword evidence="3 5" id="KW-1133">Transmembrane helix</keyword>
<evidence type="ECO:0000256" key="3">
    <source>
        <dbReference type="ARBA" id="ARBA00022989"/>
    </source>
</evidence>
<evidence type="ECO:0000313" key="6">
    <source>
        <dbReference type="EMBL" id="KZO99628.1"/>
    </source>
</evidence>
<organism evidence="6 7">
    <name type="scientific">Calocera viscosa (strain TUFC12733)</name>
    <dbReference type="NCBI Taxonomy" id="1330018"/>
    <lineage>
        <taxon>Eukaryota</taxon>
        <taxon>Fungi</taxon>
        <taxon>Dikarya</taxon>
        <taxon>Basidiomycota</taxon>
        <taxon>Agaricomycotina</taxon>
        <taxon>Dacrymycetes</taxon>
        <taxon>Dacrymycetales</taxon>
        <taxon>Dacrymycetaceae</taxon>
        <taxon>Calocera</taxon>
    </lineage>
</organism>
<protein>
    <submittedName>
        <fullName evidence="6">MFS general substrate transporter</fullName>
    </submittedName>
</protein>
<feature type="transmembrane region" description="Helical" evidence="5">
    <location>
        <begin position="131"/>
        <end position="154"/>
    </location>
</feature>
<feature type="transmembrane region" description="Helical" evidence="5">
    <location>
        <begin position="100"/>
        <end position="119"/>
    </location>
</feature>
<dbReference type="PANTHER" id="PTHR23294">
    <property type="entry name" value="ET TRANSLATION PRODUCT-RELATED"/>
    <property type="match status" value="1"/>
</dbReference>
<accession>A0A167QCE5</accession>
<dbReference type="InterPro" id="IPR010291">
    <property type="entry name" value="Ion_channel_UNC-93"/>
</dbReference>
<name>A0A167QCE5_CALVF</name>
<gene>
    <name evidence="6" type="ORF">CALVIDRAFT_510492</name>
</gene>
<feature type="transmembrane region" description="Helical" evidence="5">
    <location>
        <begin position="251"/>
        <end position="269"/>
    </location>
</feature>
<evidence type="ECO:0000256" key="4">
    <source>
        <dbReference type="ARBA" id="ARBA00023136"/>
    </source>
</evidence>
<dbReference type="Proteomes" id="UP000076738">
    <property type="component" value="Unassembled WGS sequence"/>
</dbReference>
<dbReference type="AlphaFoldDB" id="A0A167QCE5"/>
<sequence length="486" mass="53468">MADTKQIDVEKDVRPEEATVAVVPAREGFLGFYRHPYFQCVILGFVCFMCPGLFSALNGLGGAGQVDEATAANANMALYACFAAMAFISGSIHNKIGSKATLFIGTFGYSIYIAAYLASDLHPDAPGIDSFTLAAGAILGISAALLWTAQGSLMLAYPTESQKGRFIGIFWIVFNLGGVVGSAIALEQGNSVSNSTYIAFIALTIVGSILALLMTDPNKMFRTDGTKVAPPRHPTWVAEIKGLGLTLWTDPMIFLLFPFFLASNWFYTWQFNDFNGVLFTIRTRALNGMIYWCEAAQMLGSPIVGAVLDWPRLSRRARAAIGWVWLLVFVMFTHGWAYYYQKDYTRESLADPSFVRIDFSTSGYAAYIWLLCTYSMWQTAAYWCVFMGAMSNDPAKLAYFAGFYKSIQSAGAAGIWRADAELLPFMNIFASTWALLGAGLICAAPVLWLRIKNHTQLEDEAFMRMDERAHIHAVGQQPAAADETTL</sequence>
<dbReference type="InterPro" id="IPR051617">
    <property type="entry name" value="UNC-93-like_regulator"/>
</dbReference>
<comment type="subcellular location">
    <subcellularLocation>
        <location evidence="1">Membrane</location>
        <topology evidence="1">Multi-pass membrane protein</topology>
    </subcellularLocation>
</comment>
<feature type="transmembrane region" description="Helical" evidence="5">
    <location>
        <begin position="197"/>
        <end position="214"/>
    </location>
</feature>
<dbReference type="EMBL" id="KV417271">
    <property type="protein sequence ID" value="KZO99628.1"/>
    <property type="molecule type" value="Genomic_DNA"/>
</dbReference>
<feature type="transmembrane region" description="Helical" evidence="5">
    <location>
        <begin position="36"/>
        <end position="57"/>
    </location>
</feature>
<feature type="transmembrane region" description="Helical" evidence="5">
    <location>
        <begin position="364"/>
        <end position="385"/>
    </location>
</feature>
<keyword evidence="2 5" id="KW-0812">Transmembrane</keyword>
<dbReference type="Pfam" id="PF05978">
    <property type="entry name" value="UNC-93"/>
    <property type="match status" value="1"/>
</dbReference>
<evidence type="ECO:0000256" key="1">
    <source>
        <dbReference type="ARBA" id="ARBA00004141"/>
    </source>
</evidence>
<keyword evidence="4 5" id="KW-0472">Membrane</keyword>
<feature type="transmembrane region" description="Helical" evidence="5">
    <location>
        <begin position="166"/>
        <end position="185"/>
    </location>
</feature>
<dbReference type="OrthoDB" id="196103at2759"/>
<feature type="transmembrane region" description="Helical" evidence="5">
    <location>
        <begin position="428"/>
        <end position="449"/>
    </location>
</feature>
<proteinExistence type="predicted"/>
<dbReference type="GO" id="GO:0016020">
    <property type="term" value="C:membrane"/>
    <property type="evidence" value="ECO:0007669"/>
    <property type="project" value="UniProtKB-SubCell"/>
</dbReference>